<dbReference type="Proteomes" id="UP000230790">
    <property type="component" value="Unassembled WGS sequence"/>
</dbReference>
<feature type="non-terminal residue" evidence="2">
    <location>
        <position position="1"/>
    </location>
</feature>
<accession>A0A2M8QCM4</accession>
<dbReference type="EMBL" id="PGTN01000044">
    <property type="protein sequence ID" value="PJF47559.1"/>
    <property type="molecule type" value="Genomic_DNA"/>
</dbReference>
<keyword evidence="1" id="KW-0175">Coiled coil</keyword>
<protein>
    <submittedName>
        <fullName evidence="2">Uncharacterized protein</fullName>
    </submittedName>
</protein>
<name>A0A2M8QCM4_9CHLR</name>
<evidence type="ECO:0000313" key="3">
    <source>
        <dbReference type="Proteomes" id="UP000230790"/>
    </source>
</evidence>
<dbReference type="AlphaFoldDB" id="A0A2M8QCM4"/>
<organism evidence="2 3">
    <name type="scientific">Candidatus Thermofonsia Clade 3 bacterium</name>
    <dbReference type="NCBI Taxonomy" id="2364212"/>
    <lineage>
        <taxon>Bacteria</taxon>
        <taxon>Bacillati</taxon>
        <taxon>Chloroflexota</taxon>
        <taxon>Candidatus Thermofontia</taxon>
        <taxon>Candidatus Thermofonsia Clade 3</taxon>
    </lineage>
</organism>
<sequence>AELVEAQKRAEARLDRVDQQIAELVEAQKRTDKTIAELVEAQKRTEGVVAELVISQRQMSEDLGTLQGFAIEQSFRTRPLAWYGKILHRPHVLTDEELVDLVEPALEDGLLTDEQFRDLSLADAVVTGRLKTDGQPVYLIVEVSWGVGESDLKRAMRRAAYLAKTGVRAHPALGGRWITPQVKREAESVQDIHLIEWKGELAELFG</sequence>
<gene>
    <name evidence="2" type="ORF">CUN48_08145</name>
</gene>
<proteinExistence type="predicted"/>
<comment type="caution">
    <text evidence="2">The sequence shown here is derived from an EMBL/GenBank/DDBJ whole genome shotgun (WGS) entry which is preliminary data.</text>
</comment>
<feature type="coiled-coil region" evidence="1">
    <location>
        <begin position="7"/>
        <end position="44"/>
    </location>
</feature>
<evidence type="ECO:0000256" key="1">
    <source>
        <dbReference type="SAM" id="Coils"/>
    </source>
</evidence>
<reference evidence="2 3" key="1">
    <citation type="submission" date="2017-11" db="EMBL/GenBank/DDBJ databases">
        <title>Evolution of Phototrophy in the Chloroflexi Phylum Driven by Horizontal Gene Transfer.</title>
        <authorList>
            <person name="Ward L.M."/>
            <person name="Hemp J."/>
            <person name="Shih P.M."/>
            <person name="Mcglynn S.E."/>
            <person name="Fischer W."/>
        </authorList>
    </citation>
    <scope>NUCLEOTIDE SEQUENCE [LARGE SCALE GENOMIC DNA]</scope>
    <source>
        <strain evidence="2">JP3_7</strain>
    </source>
</reference>
<evidence type="ECO:0000313" key="2">
    <source>
        <dbReference type="EMBL" id="PJF47559.1"/>
    </source>
</evidence>